<proteinExistence type="predicted"/>
<protein>
    <submittedName>
        <fullName evidence="3">MerR family transcriptional regulator</fullName>
    </submittedName>
</protein>
<gene>
    <name evidence="3" type="ORF">BO225_04945</name>
</gene>
<dbReference type="PRINTS" id="PR00040">
    <property type="entry name" value="HTHMERR"/>
</dbReference>
<dbReference type="Gene3D" id="3.40.50.150">
    <property type="entry name" value="Vaccinia Virus protein VP39"/>
    <property type="match status" value="1"/>
</dbReference>
<dbReference type="Pfam" id="PF08241">
    <property type="entry name" value="Methyltransf_11"/>
    <property type="match status" value="1"/>
</dbReference>
<dbReference type="SMART" id="SM00422">
    <property type="entry name" value="HTH_MERR"/>
    <property type="match status" value="1"/>
</dbReference>
<dbReference type="SUPFAM" id="SSF53335">
    <property type="entry name" value="S-adenosyl-L-methionine-dependent methyltransferases"/>
    <property type="match status" value="1"/>
</dbReference>
<dbReference type="PANTHER" id="PTHR30204:SF96">
    <property type="entry name" value="CHROMOSOME-ANCHORING PROTEIN RACA"/>
    <property type="match status" value="1"/>
</dbReference>
<organism evidence="3 4">
    <name type="scientific">Dubosiella newyorkensis</name>
    <dbReference type="NCBI Taxonomy" id="1862672"/>
    <lineage>
        <taxon>Bacteria</taxon>
        <taxon>Bacillati</taxon>
        <taxon>Bacillota</taxon>
        <taxon>Erysipelotrichia</taxon>
        <taxon>Erysipelotrichales</taxon>
        <taxon>Erysipelotrichaceae</taxon>
        <taxon>Dubosiella</taxon>
    </lineage>
</organism>
<dbReference type="OrthoDB" id="9777497at2"/>
<dbReference type="Pfam" id="PF13411">
    <property type="entry name" value="MerR_1"/>
    <property type="match status" value="1"/>
</dbReference>
<dbReference type="EMBL" id="MPKA01000059">
    <property type="protein sequence ID" value="OLU46806.1"/>
    <property type="molecule type" value="Genomic_DNA"/>
</dbReference>
<dbReference type="SUPFAM" id="SSF46955">
    <property type="entry name" value="Putative DNA-binding domain"/>
    <property type="match status" value="1"/>
</dbReference>
<dbReference type="GO" id="GO:0008757">
    <property type="term" value="F:S-adenosylmethionine-dependent methyltransferase activity"/>
    <property type="evidence" value="ECO:0007669"/>
    <property type="project" value="InterPro"/>
</dbReference>
<dbReference type="Proteomes" id="UP000186705">
    <property type="component" value="Unassembled WGS sequence"/>
</dbReference>
<name>A0A1U7NNA4_9FIRM</name>
<sequence>MMKTGDLAKIANISLRTLRYYDKIGLLKPSQIAPNGYRQYNEEDLIRLQKILLLKKLGFSLEEIEGMLLEKDPSWIDSLKEQIGLVDQKIQYFQLLKETIRKTIEIVERNGMSVEKTVQLLEIISKDDQLVEQYKNSKNLHVRIRLHHLYSTNPIDWFSWLKEQIDFSKGYRILELGVGNGDLWIEPKVDLRNREIFLSDISEGMLEDAKKRLSDDFSFMQIDAQNIPFKKDFFDLVIANHVLFYLNDLSKGLNEIYRVLKKGGVFYASSYSKSHMKEITDLAKEFDSRIQLSQNVLPDVFGKENGEKLLGSFFSQVERKDYNDTLVIDQAKPIVDYIISCHGNQNEILSGHIREFYQFVEDKIKAQGAITVTKEACLFIAKK</sequence>
<dbReference type="GO" id="GO:0003677">
    <property type="term" value="F:DNA binding"/>
    <property type="evidence" value="ECO:0007669"/>
    <property type="project" value="UniProtKB-KW"/>
</dbReference>
<dbReference type="GO" id="GO:0003700">
    <property type="term" value="F:DNA-binding transcription factor activity"/>
    <property type="evidence" value="ECO:0007669"/>
    <property type="project" value="InterPro"/>
</dbReference>
<dbReference type="CDD" id="cd01106">
    <property type="entry name" value="HTH_TipAL-Mta"/>
    <property type="match status" value="1"/>
</dbReference>
<reference evidence="3 4" key="1">
    <citation type="submission" date="2016-11" db="EMBL/GenBank/DDBJ databases">
        <title>Description of two novel members of the family Erysipelotrichaceae: Ileibacterium lipovorans gen. nov., sp. nov. and Dubosiella newyorkensis, gen. nov., sp. nov.</title>
        <authorList>
            <person name="Cox L.M."/>
            <person name="Sohn J."/>
            <person name="Tyrrell K.L."/>
            <person name="Citron D.M."/>
            <person name="Lawson P.A."/>
            <person name="Patel N.B."/>
            <person name="Iizumi T."/>
            <person name="Perez-Perez G.I."/>
            <person name="Goldstein E.J."/>
            <person name="Blaser M.J."/>
        </authorList>
    </citation>
    <scope>NUCLEOTIDE SEQUENCE [LARGE SCALE GENOMIC DNA]</scope>
    <source>
        <strain evidence="3 4">NYU-BL-A4</strain>
    </source>
</reference>
<dbReference type="AlphaFoldDB" id="A0A1U7NNA4"/>
<dbReference type="PROSITE" id="PS50937">
    <property type="entry name" value="HTH_MERR_2"/>
    <property type="match status" value="1"/>
</dbReference>
<dbReference type="InterPro" id="IPR000551">
    <property type="entry name" value="MerR-type_HTH_dom"/>
</dbReference>
<evidence type="ECO:0000313" key="3">
    <source>
        <dbReference type="EMBL" id="OLU46806.1"/>
    </source>
</evidence>
<keyword evidence="1" id="KW-0238">DNA-binding</keyword>
<dbReference type="PROSITE" id="PS00552">
    <property type="entry name" value="HTH_MERR_1"/>
    <property type="match status" value="1"/>
</dbReference>
<evidence type="ECO:0000259" key="2">
    <source>
        <dbReference type="PROSITE" id="PS50937"/>
    </source>
</evidence>
<evidence type="ECO:0000256" key="1">
    <source>
        <dbReference type="ARBA" id="ARBA00023125"/>
    </source>
</evidence>
<dbReference type="GeneID" id="78275296"/>
<comment type="caution">
    <text evidence="3">The sequence shown here is derived from an EMBL/GenBank/DDBJ whole genome shotgun (WGS) entry which is preliminary data.</text>
</comment>
<dbReference type="Gene3D" id="1.10.1660.10">
    <property type="match status" value="1"/>
</dbReference>
<dbReference type="InterPro" id="IPR013216">
    <property type="entry name" value="Methyltransf_11"/>
</dbReference>
<dbReference type="PANTHER" id="PTHR30204">
    <property type="entry name" value="REDOX-CYCLING DRUG-SENSING TRANSCRIPTIONAL ACTIVATOR SOXR"/>
    <property type="match status" value="1"/>
</dbReference>
<dbReference type="CDD" id="cd02440">
    <property type="entry name" value="AdoMet_MTases"/>
    <property type="match status" value="1"/>
</dbReference>
<dbReference type="STRING" id="1862672.BO225_04945"/>
<dbReference type="InterPro" id="IPR029063">
    <property type="entry name" value="SAM-dependent_MTases_sf"/>
</dbReference>
<feature type="domain" description="HTH merR-type" evidence="2">
    <location>
        <begin position="1"/>
        <end position="70"/>
    </location>
</feature>
<dbReference type="InterPro" id="IPR047057">
    <property type="entry name" value="MerR_fam"/>
</dbReference>
<dbReference type="RefSeq" id="WP_076341176.1">
    <property type="nucleotide sequence ID" value="NZ_CAMNTW010000010.1"/>
</dbReference>
<accession>A0A1U7NNA4</accession>
<keyword evidence="4" id="KW-1185">Reference proteome</keyword>
<evidence type="ECO:0000313" key="4">
    <source>
        <dbReference type="Proteomes" id="UP000186705"/>
    </source>
</evidence>
<dbReference type="InterPro" id="IPR009061">
    <property type="entry name" value="DNA-bd_dom_put_sf"/>
</dbReference>